<evidence type="ECO:0000256" key="2">
    <source>
        <dbReference type="ARBA" id="ARBA00022490"/>
    </source>
</evidence>
<dbReference type="PANTHER" id="PTHR10554">
    <property type="entry name" value="SYNTROPHIN"/>
    <property type="match status" value="1"/>
</dbReference>
<evidence type="ECO:0000259" key="3">
    <source>
        <dbReference type="Pfam" id="PF23012"/>
    </source>
</evidence>
<keyword evidence="2" id="KW-0963">Cytoplasm</keyword>
<dbReference type="PANTHER" id="PTHR10554:SF12">
    <property type="entry name" value="IP02644P"/>
    <property type="match status" value="1"/>
</dbReference>
<dbReference type="InterPro" id="IPR055108">
    <property type="entry name" value="Syntrophin_4th"/>
</dbReference>
<dbReference type="WBParaSite" id="SSLN_0000206801-mRNA-1">
    <property type="protein sequence ID" value="SSLN_0000206801-mRNA-1"/>
    <property type="gene ID" value="SSLN_0000206801"/>
</dbReference>
<evidence type="ECO:0000313" key="4">
    <source>
        <dbReference type="WBParaSite" id="SSLN_0000206801-mRNA-1"/>
    </source>
</evidence>
<dbReference type="Pfam" id="PF23012">
    <property type="entry name" value="Syntrophin_4th"/>
    <property type="match status" value="1"/>
</dbReference>
<evidence type="ECO:0000256" key="1">
    <source>
        <dbReference type="ARBA" id="ARBA00004496"/>
    </source>
</evidence>
<reference evidence="4" key="1">
    <citation type="submission" date="2016-06" db="UniProtKB">
        <authorList>
            <consortium name="WormBaseParasite"/>
        </authorList>
    </citation>
    <scope>IDENTIFICATION</scope>
</reference>
<accession>A0A183SCQ1</accession>
<dbReference type="GO" id="GO:0005737">
    <property type="term" value="C:cytoplasm"/>
    <property type="evidence" value="ECO:0007669"/>
    <property type="project" value="UniProtKB-SubCell"/>
</dbReference>
<dbReference type="GO" id="GO:0005198">
    <property type="term" value="F:structural molecule activity"/>
    <property type="evidence" value="ECO:0007669"/>
    <property type="project" value="InterPro"/>
</dbReference>
<organism evidence="4">
    <name type="scientific">Schistocephalus solidus</name>
    <name type="common">Tapeworm</name>
    <dbReference type="NCBI Taxonomy" id="70667"/>
    <lineage>
        <taxon>Eukaryota</taxon>
        <taxon>Metazoa</taxon>
        <taxon>Spiralia</taxon>
        <taxon>Lophotrochozoa</taxon>
        <taxon>Platyhelminthes</taxon>
        <taxon>Cestoda</taxon>
        <taxon>Eucestoda</taxon>
        <taxon>Diphyllobothriidea</taxon>
        <taxon>Diphyllobothriidae</taxon>
        <taxon>Schistocephalus</taxon>
    </lineage>
</organism>
<feature type="domain" description="Syntrophin C-terminal PH" evidence="3">
    <location>
        <begin position="49"/>
        <end position="133"/>
    </location>
</feature>
<sequence length="156" mass="17596">LIRMFTLFPQQGKKFGVESHTFAVMTASDLETWLREIVNGAQKLLTSNSHLSIACRWRGLESRLLLHQDFGLTLVPAAGTSVDNGANHWNFSQMTNHSPSTIFWSFPFERLRSTADDGCSILWLNFGEDGEQVAQFASLTQCRITEKSQNESLRSK</sequence>
<protein>
    <submittedName>
        <fullName evidence="4">PH domain-containing protein</fullName>
    </submittedName>
</protein>
<comment type="subcellular location">
    <subcellularLocation>
        <location evidence="1">Cytoplasm</location>
    </subcellularLocation>
</comment>
<dbReference type="GO" id="GO:0016010">
    <property type="term" value="C:dystrophin-associated glycoprotein complex"/>
    <property type="evidence" value="ECO:0007669"/>
    <property type="project" value="TreeGrafter"/>
</dbReference>
<dbReference type="InterPro" id="IPR015482">
    <property type="entry name" value="Syntrophin"/>
</dbReference>
<name>A0A183SCQ1_SCHSO</name>
<proteinExistence type="predicted"/>
<dbReference type="AlphaFoldDB" id="A0A183SCQ1"/>